<dbReference type="PANTHER" id="PTHR32432:SF3">
    <property type="entry name" value="ETHANOLAMINE UTILIZATION PROTEIN EUTJ"/>
    <property type="match status" value="1"/>
</dbReference>
<evidence type="ECO:0000313" key="2">
    <source>
        <dbReference type="Proteomes" id="UP000027318"/>
    </source>
</evidence>
<proteinExistence type="predicted"/>
<dbReference type="PANTHER" id="PTHR32432">
    <property type="entry name" value="CELL DIVISION PROTEIN FTSA-RELATED"/>
    <property type="match status" value="1"/>
</dbReference>
<dbReference type="Gene3D" id="3.30.1490.300">
    <property type="match status" value="1"/>
</dbReference>
<dbReference type="InterPro" id="IPR043129">
    <property type="entry name" value="ATPase_NBD"/>
</dbReference>
<accession>A0A063Y018</accession>
<dbReference type="Pfam" id="PF11104">
    <property type="entry name" value="PilM_2"/>
    <property type="match status" value="1"/>
</dbReference>
<dbReference type="InterPro" id="IPR005883">
    <property type="entry name" value="PilM"/>
</dbReference>
<dbReference type="AlphaFoldDB" id="A0A063Y018"/>
<evidence type="ECO:0000313" key="1">
    <source>
        <dbReference type="EMBL" id="KDE39693.1"/>
    </source>
</evidence>
<dbReference type="PATRIC" id="fig|267850.7.peg.1703"/>
<dbReference type="STRING" id="267850.ADINL_1733"/>
<dbReference type="EMBL" id="JMSZ01000024">
    <property type="protein sequence ID" value="KDE39693.1"/>
    <property type="molecule type" value="Genomic_DNA"/>
</dbReference>
<dbReference type="CDD" id="cd24049">
    <property type="entry name" value="ASKHA_NBD_PilM"/>
    <property type="match status" value="1"/>
</dbReference>
<organism evidence="1 2">
    <name type="scientific">Nitrincola lacisaponensis</name>
    <dbReference type="NCBI Taxonomy" id="267850"/>
    <lineage>
        <taxon>Bacteria</taxon>
        <taxon>Pseudomonadati</taxon>
        <taxon>Pseudomonadota</taxon>
        <taxon>Gammaproteobacteria</taxon>
        <taxon>Oceanospirillales</taxon>
        <taxon>Oceanospirillaceae</taxon>
        <taxon>Nitrincola</taxon>
    </lineage>
</organism>
<dbReference type="Proteomes" id="UP000027318">
    <property type="component" value="Unassembled WGS sequence"/>
</dbReference>
<name>A0A063Y018_9GAMM</name>
<sequence length="351" mass="37810">MVSLFGKKTSGWIGIDIGSSSVKLVSMSTHGSQRQIDAYAIVPLPATAVIDGNIEVVSEVTAAVQRGLKICGGKYSAAVVAVPSSAVITKRIHLSNLFAGIELEDQVKIEADQFIPYPLEEVALDFEVIGPVAKDPNLNEILLVACRKESADTREDAVNAAGVKCEIVDVDTYAMERLLSLVDQAPDDQLVAVVDIGASTLCLNVFMKGKIAYNREQAFGGNDLSQAIHQQHGLSMEEVDLAFRENTLDPGIVEQMVVPFTDTVVQQVSRALQFFYSSGVHGQLGRVYVCGGVSGLPDLAKRLTEELEIDTQVLTPFNHTAVNRKLNPERLARDGAVLAKACGLALRSFNQ</sequence>
<dbReference type="SUPFAM" id="SSF53067">
    <property type="entry name" value="Actin-like ATPase domain"/>
    <property type="match status" value="2"/>
</dbReference>
<dbReference type="InterPro" id="IPR050696">
    <property type="entry name" value="FtsA/MreB"/>
</dbReference>
<dbReference type="RefSeq" id="WP_036546544.1">
    <property type="nucleotide sequence ID" value="NZ_JMSZ01000024.1"/>
</dbReference>
<dbReference type="Gene3D" id="3.30.420.40">
    <property type="match status" value="2"/>
</dbReference>
<dbReference type="OrthoDB" id="9773403at2"/>
<gene>
    <name evidence="1" type="ORF">ADINL_1733</name>
</gene>
<dbReference type="NCBIfam" id="TIGR01175">
    <property type="entry name" value="pilM"/>
    <property type="match status" value="1"/>
</dbReference>
<dbReference type="PIRSF" id="PIRSF019169">
    <property type="entry name" value="PilM"/>
    <property type="match status" value="1"/>
</dbReference>
<reference evidence="1 2" key="1">
    <citation type="journal article" date="2005" name="Int. J. Syst. Evol. Microbiol.">
        <title>Nitrincola lacisaponensis gen. nov., sp. nov., a novel alkaliphilic bacterium isolated from an alkaline, saline lake.</title>
        <authorList>
            <person name="Dimitriu P.A."/>
            <person name="Shukla S.K."/>
            <person name="Conradt J."/>
            <person name="Marquez M.C."/>
            <person name="Ventosa A."/>
            <person name="Maglia A."/>
            <person name="Peyton B.M."/>
            <person name="Pinkart H.C."/>
            <person name="Mormile M.R."/>
        </authorList>
    </citation>
    <scope>NUCLEOTIDE SEQUENCE [LARGE SCALE GENOMIC DNA]</scope>
    <source>
        <strain evidence="1 2">4CA</strain>
    </source>
</reference>
<keyword evidence="2" id="KW-1185">Reference proteome</keyword>
<protein>
    <submittedName>
        <fullName evidence="1">Type IV pilus biogenesis protein PilM</fullName>
    </submittedName>
</protein>
<comment type="caution">
    <text evidence="1">The sequence shown here is derived from an EMBL/GenBank/DDBJ whole genome shotgun (WGS) entry which is preliminary data.</text>
</comment>